<reference evidence="1 2" key="1">
    <citation type="journal article" date="2018" name="Front. Plant Sci.">
        <title>Red Clover (Trifolium pratense) and Zigzag Clover (T. medium) - A Picture of Genomic Similarities and Differences.</title>
        <authorList>
            <person name="Dluhosova J."/>
            <person name="Istvanek J."/>
            <person name="Nedelnik J."/>
            <person name="Repkova J."/>
        </authorList>
    </citation>
    <scope>NUCLEOTIDE SEQUENCE [LARGE SCALE GENOMIC DNA]</scope>
    <source>
        <strain evidence="2">cv. 10/8</strain>
        <tissue evidence="1">Leaf</tissue>
    </source>
</reference>
<proteinExistence type="predicted"/>
<organism evidence="1 2">
    <name type="scientific">Trifolium medium</name>
    <dbReference type="NCBI Taxonomy" id="97028"/>
    <lineage>
        <taxon>Eukaryota</taxon>
        <taxon>Viridiplantae</taxon>
        <taxon>Streptophyta</taxon>
        <taxon>Embryophyta</taxon>
        <taxon>Tracheophyta</taxon>
        <taxon>Spermatophyta</taxon>
        <taxon>Magnoliopsida</taxon>
        <taxon>eudicotyledons</taxon>
        <taxon>Gunneridae</taxon>
        <taxon>Pentapetalae</taxon>
        <taxon>rosids</taxon>
        <taxon>fabids</taxon>
        <taxon>Fabales</taxon>
        <taxon>Fabaceae</taxon>
        <taxon>Papilionoideae</taxon>
        <taxon>50 kb inversion clade</taxon>
        <taxon>NPAAA clade</taxon>
        <taxon>Hologalegina</taxon>
        <taxon>IRL clade</taxon>
        <taxon>Trifolieae</taxon>
        <taxon>Trifolium</taxon>
    </lineage>
</organism>
<dbReference type="Proteomes" id="UP000265520">
    <property type="component" value="Unassembled WGS sequence"/>
</dbReference>
<evidence type="ECO:0000313" key="1">
    <source>
        <dbReference type="EMBL" id="MCH92117.1"/>
    </source>
</evidence>
<keyword evidence="2" id="KW-1185">Reference proteome</keyword>
<name>A0A392MX68_9FABA</name>
<sequence length="93" mass="10477">WNEDDMVTPVQLKANIVVDLRACYAAGLFDDYRSVEMSDQMVSPVQEKVAADDDIVADDDDIVADDDSLLWRESASVIFDNCHNAEEVYITFL</sequence>
<evidence type="ECO:0000313" key="2">
    <source>
        <dbReference type="Proteomes" id="UP000265520"/>
    </source>
</evidence>
<feature type="non-terminal residue" evidence="1">
    <location>
        <position position="1"/>
    </location>
</feature>
<accession>A0A392MX68</accession>
<comment type="caution">
    <text evidence="1">The sequence shown here is derived from an EMBL/GenBank/DDBJ whole genome shotgun (WGS) entry which is preliminary data.</text>
</comment>
<protein>
    <submittedName>
        <fullName evidence="1">Uncharacterized protein</fullName>
    </submittedName>
</protein>
<dbReference type="EMBL" id="LXQA010021928">
    <property type="protein sequence ID" value="MCH92117.1"/>
    <property type="molecule type" value="Genomic_DNA"/>
</dbReference>
<dbReference type="AlphaFoldDB" id="A0A392MX68"/>